<reference evidence="7" key="1">
    <citation type="submission" date="2017-09" db="EMBL/GenBank/DDBJ databases">
        <title>Comparative analysis of the mitochondrial genomes of 6 newly sequenced diatoms reveals group II introns in the barcoding region of cox1.</title>
        <authorList>
            <person name="Keepers K.G."/>
            <person name="Pogoda C.S."/>
            <person name="Kane N.C."/>
            <person name="Hamsher S.E."/>
            <person name="Stepanek J.G."/>
            <person name="Kociolek J.P."/>
        </authorList>
    </citation>
    <scope>NUCLEOTIDE SEQUENCE</scope>
</reference>
<evidence type="ECO:0000256" key="5">
    <source>
        <dbReference type="ARBA" id="ARBA00023136"/>
    </source>
</evidence>
<dbReference type="EMBL" id="MF997420">
    <property type="protein sequence ID" value="AVR57525.1"/>
    <property type="molecule type" value="Genomic_DNA"/>
</dbReference>
<feature type="transmembrane region" description="Helical" evidence="6">
    <location>
        <begin position="57"/>
        <end position="79"/>
    </location>
</feature>
<keyword evidence="4 6" id="KW-1133">Transmembrane helix</keyword>
<evidence type="ECO:0000313" key="7">
    <source>
        <dbReference type="EMBL" id="AVR57525.1"/>
    </source>
</evidence>
<evidence type="ECO:0000256" key="2">
    <source>
        <dbReference type="ARBA" id="ARBA00008882"/>
    </source>
</evidence>
<name>A0A2R4A3B6_9STRA</name>
<organism evidence="7">
    <name type="scientific">Halamphora coffeiformis</name>
    <dbReference type="NCBI Taxonomy" id="1487565"/>
    <lineage>
        <taxon>Eukaryota</taxon>
        <taxon>Sar</taxon>
        <taxon>Stramenopiles</taxon>
        <taxon>Ochrophyta</taxon>
        <taxon>Bacillariophyta</taxon>
        <taxon>Bacillariophyceae</taxon>
        <taxon>Bacillariophycidae</taxon>
        <taxon>Naviculales</taxon>
        <taxon>Amphipleuraceae</taxon>
        <taxon>Halamphora</taxon>
    </lineage>
</organism>
<evidence type="ECO:0000256" key="6">
    <source>
        <dbReference type="SAM" id="Phobius"/>
    </source>
</evidence>
<sequence length="238" mass="28648">MVKYLIEIQNKFILLIFTLSSTLIVCYLYKDVLLFLITQMHLNDENLYFIFTDVTELFTLYFHIIIFILMQIVLWYLSFHVFTFLSPALYLREFKLAKSIFFNTTCFWFLSISLSSYILIPFGWNFFLSFQIQEGFYFEARVNNFFKFYTDIYYITLTYCQSLAFLFIFLRDVGKNHFHINKYRKFHYYLFLIFSTIITPPDLISQVVVTILICIIYEIILLTALFNFLLNGSKMATN</sequence>
<keyword evidence="5 6" id="KW-0472">Membrane</keyword>
<comment type="subcellular location">
    <subcellularLocation>
        <location evidence="1">Membrane</location>
        <topology evidence="1">Multi-pass membrane protein</topology>
    </subcellularLocation>
</comment>
<dbReference type="PANTHER" id="PTHR30371">
    <property type="entry name" value="SEC-INDEPENDENT PROTEIN TRANSLOCASE PROTEIN TATC"/>
    <property type="match status" value="1"/>
</dbReference>
<dbReference type="GO" id="GO:0009977">
    <property type="term" value="F:proton motive force dependent protein transmembrane transporter activity"/>
    <property type="evidence" value="ECO:0007669"/>
    <property type="project" value="TreeGrafter"/>
</dbReference>
<evidence type="ECO:0000256" key="3">
    <source>
        <dbReference type="ARBA" id="ARBA00022692"/>
    </source>
</evidence>
<feature type="transmembrane region" description="Helical" evidence="6">
    <location>
        <begin position="100"/>
        <end position="120"/>
    </location>
</feature>
<keyword evidence="3 6" id="KW-0812">Transmembrane</keyword>
<comment type="similarity">
    <text evidence="2">Belongs to the TatC family.</text>
</comment>
<dbReference type="AlphaFoldDB" id="A0A2R4A3B6"/>
<feature type="transmembrane region" description="Helical" evidence="6">
    <location>
        <begin position="186"/>
        <end position="204"/>
    </location>
</feature>
<evidence type="ECO:0000256" key="4">
    <source>
        <dbReference type="ARBA" id="ARBA00022989"/>
    </source>
</evidence>
<dbReference type="RefSeq" id="YP_009485461.1">
    <property type="nucleotide sequence ID" value="NC_037727.1"/>
</dbReference>
<geneLocation type="mitochondrion" evidence="7"/>
<evidence type="ECO:0000256" key="1">
    <source>
        <dbReference type="ARBA" id="ARBA00004141"/>
    </source>
</evidence>
<dbReference type="InterPro" id="IPR002033">
    <property type="entry name" value="TatC"/>
</dbReference>
<proteinExistence type="inferred from homology"/>
<dbReference type="GeneID" id="36937323"/>
<protein>
    <submittedName>
        <fullName evidence="7">SecY-independent transporter protein</fullName>
    </submittedName>
</protein>
<dbReference type="GO" id="GO:0033281">
    <property type="term" value="C:TAT protein transport complex"/>
    <property type="evidence" value="ECO:0007669"/>
    <property type="project" value="TreeGrafter"/>
</dbReference>
<dbReference type="GO" id="GO:0065002">
    <property type="term" value="P:intracellular protein transmembrane transport"/>
    <property type="evidence" value="ECO:0007669"/>
    <property type="project" value="TreeGrafter"/>
</dbReference>
<feature type="transmembrane region" description="Helical" evidence="6">
    <location>
        <begin position="12"/>
        <end position="37"/>
    </location>
</feature>
<feature type="transmembrane region" description="Helical" evidence="6">
    <location>
        <begin position="152"/>
        <end position="174"/>
    </location>
</feature>
<accession>A0A2R4A3B6</accession>
<gene>
    <name evidence="7" type="primary">tatC</name>
</gene>
<dbReference type="Pfam" id="PF00902">
    <property type="entry name" value="TatC"/>
    <property type="match status" value="1"/>
</dbReference>
<keyword evidence="7" id="KW-0496">Mitochondrion</keyword>
<feature type="transmembrane region" description="Helical" evidence="6">
    <location>
        <begin position="210"/>
        <end position="230"/>
    </location>
</feature>
<dbReference type="GO" id="GO:0043953">
    <property type="term" value="P:protein transport by the Tat complex"/>
    <property type="evidence" value="ECO:0007669"/>
    <property type="project" value="TreeGrafter"/>
</dbReference>
<dbReference type="PANTHER" id="PTHR30371:SF0">
    <property type="entry name" value="SEC-INDEPENDENT PROTEIN TRANSLOCASE PROTEIN TATC, CHLOROPLASTIC-RELATED"/>
    <property type="match status" value="1"/>
</dbReference>